<evidence type="ECO:0000313" key="4">
    <source>
        <dbReference type="EMBL" id="OIW34172.1"/>
    </source>
</evidence>
<feature type="domain" description="NACHT" evidence="3">
    <location>
        <begin position="219"/>
        <end position="357"/>
    </location>
</feature>
<sequence>MAAEAIALGASITAFIQLADGVIKLTKNLVDSTADMPATLRMAQAETSSLKDILGELEKLRATADTEGSTALVEATKKPLENCHSSMEQLEVELAKLSISPSRVQTAPGKRQRIKQVVKWGAGGENRVKKLVANLITEKATLSLALVADISEDVKVVKSVTAKVDRHLTEKQTLDVVRWLEHTNPSDIHNRSVDLYEKQTGEWMLRSKEWKSFVGGGHRFLWIHGIPGAGKTILISHLVSELRYRRCRDSTGWAYYYCYFGRNQDETHPFLRWIISQLCQQAAFIPSQLQELYSNRHYPDLEAALDLLARMLHKFDEVYIAIDAVDESKPYTGLLVVLTTIMTQPRFAKLRFLISSRQYLDIEEALKPHAVSVSMSNEAVQEDIRIFVNAALRSNPKFQSWPVSLYNDIEVALAKGAKGMFRWAVCQIDILSRLKSQSAVRKALTELPETLDATYERIIQDIPKEHLQFTQTTLSILAAQSELGSPGNTQMTPRALLSMILRTLGFDVSTDHFYDIFDIRETCGCLVTFATQKKSYSDWDSEDYRYDPEQTKEVVFLAHYTVKEFLYAERTAQNPSSTISRFALDEKETTIRWMKSVMDIALSARATDDPFSRDSIEDYCQGIAPLILLNTPQHHMVDSSLASVCLDLLNPGGAHHLRRMKRRILYLEWSSAPAIHPLGALTECLYREHWALARAAAKMLDARQILGTTLLLNAGTGASNRGREASKLLLETSLVLSCFLTKLQSTSIEVAMREKLEILADSVGWEALLFAASAQHHHTEKNEKNGKCPMEILIKRGANVNLAPCRMTPLQLAALRWDYDGVKLLVEKGADVNLVGSAEGYELAGANLDDGLIYDSPLRILRTASFAPPRSSIRVERAGTGGAAKVKVERLLLESGARDFTAGS</sequence>
<evidence type="ECO:0000256" key="1">
    <source>
        <dbReference type="ARBA" id="ARBA00022737"/>
    </source>
</evidence>
<dbReference type="Gene3D" id="1.25.40.20">
    <property type="entry name" value="Ankyrin repeat-containing domain"/>
    <property type="match status" value="1"/>
</dbReference>
<keyword evidence="2" id="KW-0040">ANK repeat</keyword>
<evidence type="ECO:0000256" key="2">
    <source>
        <dbReference type="PROSITE-ProRule" id="PRU00023"/>
    </source>
</evidence>
<dbReference type="InParanoid" id="A0A1J7JXM2"/>
<dbReference type="AlphaFoldDB" id="A0A1J7JXM2"/>
<keyword evidence="1" id="KW-0677">Repeat</keyword>
<dbReference type="PROSITE" id="PS50837">
    <property type="entry name" value="NACHT"/>
    <property type="match status" value="1"/>
</dbReference>
<evidence type="ECO:0000313" key="5">
    <source>
        <dbReference type="Proteomes" id="UP000182658"/>
    </source>
</evidence>
<protein>
    <recommendedName>
        <fullName evidence="3">NACHT domain-containing protein</fullName>
    </recommendedName>
</protein>
<proteinExistence type="predicted"/>
<gene>
    <name evidence="4" type="ORF">CONLIGDRAFT_667349</name>
</gene>
<dbReference type="PANTHER" id="PTHR10039:SF16">
    <property type="entry name" value="GPI INOSITOL-DEACYLASE"/>
    <property type="match status" value="1"/>
</dbReference>
<reference evidence="4 5" key="1">
    <citation type="submission" date="2016-10" db="EMBL/GenBank/DDBJ databases">
        <title>Draft genome sequence of Coniochaeta ligniaria NRRL30616, a lignocellulolytic fungus for bioabatement of inhibitors in plant biomass hydrolysates.</title>
        <authorList>
            <consortium name="DOE Joint Genome Institute"/>
            <person name="Jimenez D.J."/>
            <person name="Hector R.E."/>
            <person name="Riley R."/>
            <person name="Sun H."/>
            <person name="Grigoriev I.V."/>
            <person name="Van Elsas J.D."/>
            <person name="Nichols N.N."/>
        </authorList>
    </citation>
    <scope>NUCLEOTIDE SEQUENCE [LARGE SCALE GENOMIC DNA]</scope>
    <source>
        <strain evidence="4 5">NRRL 30616</strain>
    </source>
</reference>
<dbReference type="Gene3D" id="3.40.50.300">
    <property type="entry name" value="P-loop containing nucleotide triphosphate hydrolases"/>
    <property type="match status" value="1"/>
</dbReference>
<dbReference type="Proteomes" id="UP000182658">
    <property type="component" value="Unassembled WGS sequence"/>
</dbReference>
<dbReference type="InterPro" id="IPR002110">
    <property type="entry name" value="Ankyrin_rpt"/>
</dbReference>
<dbReference type="PANTHER" id="PTHR10039">
    <property type="entry name" value="AMELOGENIN"/>
    <property type="match status" value="1"/>
</dbReference>
<dbReference type="PROSITE" id="PS50297">
    <property type="entry name" value="ANK_REP_REGION"/>
    <property type="match status" value="1"/>
</dbReference>
<dbReference type="OrthoDB" id="194358at2759"/>
<organism evidence="4 5">
    <name type="scientific">Coniochaeta ligniaria NRRL 30616</name>
    <dbReference type="NCBI Taxonomy" id="1408157"/>
    <lineage>
        <taxon>Eukaryota</taxon>
        <taxon>Fungi</taxon>
        <taxon>Dikarya</taxon>
        <taxon>Ascomycota</taxon>
        <taxon>Pezizomycotina</taxon>
        <taxon>Sordariomycetes</taxon>
        <taxon>Sordariomycetidae</taxon>
        <taxon>Coniochaetales</taxon>
        <taxon>Coniochaetaceae</taxon>
        <taxon>Coniochaeta</taxon>
    </lineage>
</organism>
<dbReference type="PROSITE" id="PS50088">
    <property type="entry name" value="ANK_REPEAT"/>
    <property type="match status" value="1"/>
</dbReference>
<dbReference type="InterPro" id="IPR007111">
    <property type="entry name" value="NACHT_NTPase"/>
</dbReference>
<evidence type="ECO:0000259" key="3">
    <source>
        <dbReference type="PROSITE" id="PS50837"/>
    </source>
</evidence>
<dbReference type="Pfam" id="PF24883">
    <property type="entry name" value="NPHP3_N"/>
    <property type="match status" value="1"/>
</dbReference>
<dbReference type="SUPFAM" id="SSF48403">
    <property type="entry name" value="Ankyrin repeat"/>
    <property type="match status" value="1"/>
</dbReference>
<accession>A0A1J7JXM2</accession>
<dbReference type="EMBL" id="KV875094">
    <property type="protein sequence ID" value="OIW34172.1"/>
    <property type="molecule type" value="Genomic_DNA"/>
</dbReference>
<dbReference type="SUPFAM" id="SSF52540">
    <property type="entry name" value="P-loop containing nucleoside triphosphate hydrolases"/>
    <property type="match status" value="1"/>
</dbReference>
<dbReference type="Pfam" id="PF12796">
    <property type="entry name" value="Ank_2"/>
    <property type="match status" value="1"/>
</dbReference>
<name>A0A1J7JXM2_9PEZI</name>
<keyword evidence="5" id="KW-1185">Reference proteome</keyword>
<dbReference type="InterPro" id="IPR036770">
    <property type="entry name" value="Ankyrin_rpt-contain_sf"/>
</dbReference>
<dbReference type="InterPro" id="IPR027417">
    <property type="entry name" value="P-loop_NTPase"/>
</dbReference>
<dbReference type="InterPro" id="IPR056884">
    <property type="entry name" value="NPHP3-like_N"/>
</dbReference>
<feature type="repeat" description="ANK" evidence="2">
    <location>
        <begin position="805"/>
        <end position="837"/>
    </location>
</feature>